<keyword evidence="6 8" id="KW-1133">Transmembrane helix</keyword>
<evidence type="ECO:0000256" key="3">
    <source>
        <dbReference type="ARBA" id="ARBA00022448"/>
    </source>
</evidence>
<organism evidence="9 10">
    <name type="scientific">Terrabacter carboxydivorans</name>
    <dbReference type="NCBI Taxonomy" id="619730"/>
    <lineage>
        <taxon>Bacteria</taxon>
        <taxon>Bacillati</taxon>
        <taxon>Actinomycetota</taxon>
        <taxon>Actinomycetes</taxon>
        <taxon>Micrococcales</taxon>
        <taxon>Intrasporangiaceae</taxon>
        <taxon>Terrabacter</taxon>
    </lineage>
</organism>
<dbReference type="InterPro" id="IPR048279">
    <property type="entry name" value="MdtK-like"/>
</dbReference>
<evidence type="ECO:0000313" key="10">
    <source>
        <dbReference type="Proteomes" id="UP001500730"/>
    </source>
</evidence>
<accession>A0ABN3KU77</accession>
<comment type="similarity">
    <text evidence="2">Belongs to the multi antimicrobial extrusion (MATE) (TC 2.A.66.1) family.</text>
</comment>
<evidence type="ECO:0000256" key="6">
    <source>
        <dbReference type="ARBA" id="ARBA00022989"/>
    </source>
</evidence>
<evidence type="ECO:0000256" key="5">
    <source>
        <dbReference type="ARBA" id="ARBA00022692"/>
    </source>
</evidence>
<reference evidence="9 10" key="1">
    <citation type="journal article" date="2019" name="Int. J. Syst. Evol. Microbiol.">
        <title>The Global Catalogue of Microorganisms (GCM) 10K type strain sequencing project: providing services to taxonomists for standard genome sequencing and annotation.</title>
        <authorList>
            <consortium name="The Broad Institute Genomics Platform"/>
            <consortium name="The Broad Institute Genome Sequencing Center for Infectious Disease"/>
            <person name="Wu L."/>
            <person name="Ma J."/>
        </authorList>
    </citation>
    <scope>NUCLEOTIDE SEQUENCE [LARGE SCALE GENOMIC DNA]</scope>
    <source>
        <strain evidence="9 10">JCM 16259</strain>
    </source>
</reference>
<keyword evidence="7 8" id="KW-0472">Membrane</keyword>
<gene>
    <name evidence="9" type="ORF">GCM10009858_04430</name>
</gene>
<comment type="subcellular location">
    <subcellularLocation>
        <location evidence="1">Cell membrane</location>
        <topology evidence="1">Multi-pass membrane protein</topology>
    </subcellularLocation>
</comment>
<dbReference type="InterPro" id="IPR002528">
    <property type="entry name" value="MATE_fam"/>
</dbReference>
<keyword evidence="10" id="KW-1185">Reference proteome</keyword>
<sequence length="445" mass="45417">MSGPPPPGGHRREIVRLAVPAFLALIAEPLFLLADSAIIGHLGTAELAGLGVASAALVTAAGVFVFLAYGTTSVVARHLGAGDERSAVSAGIDGLWLAVGLGAVTAAVVALWAGPISGVFGASPAVLEQATTYLRISALGIPAMLVILAVTGVLRGLQDTTTPLVASVVGFGANIVLNLVLVYGLHWGIAGSAWGTVIAQTGMGVALVTVLLVKARARHARLRPHPARVLAAARTGIPLLVRTVALRATLLVTTWVAASLGDVPLAAHQVALTVWSFLAFALDALAIAAQAITGRALGAGDREGVRLAMGTMVRWGVWGGLALGLVLVALHTVVPPLFSPDPAVQQALGAALVVVGLGQAVAGYVFVLDGVLIGAGDGRWLARGMVVTFVAYLPVVLAVRAAGPSGSPTRDVVVLWLAFTVFMVIRGAVLGWRARHDDWMVVGAR</sequence>
<evidence type="ECO:0000256" key="8">
    <source>
        <dbReference type="SAM" id="Phobius"/>
    </source>
</evidence>
<evidence type="ECO:0000256" key="7">
    <source>
        <dbReference type="ARBA" id="ARBA00023136"/>
    </source>
</evidence>
<keyword evidence="3" id="KW-0813">Transport</keyword>
<dbReference type="RefSeq" id="WP_344252543.1">
    <property type="nucleotide sequence ID" value="NZ_BAAARE010000002.1"/>
</dbReference>
<comment type="caution">
    <text evidence="9">The sequence shown here is derived from an EMBL/GenBank/DDBJ whole genome shotgun (WGS) entry which is preliminary data.</text>
</comment>
<dbReference type="PANTHER" id="PTHR42893:SF46">
    <property type="entry name" value="PROTEIN DETOXIFICATION 44, CHLOROPLASTIC"/>
    <property type="match status" value="1"/>
</dbReference>
<keyword evidence="5 8" id="KW-0812">Transmembrane</keyword>
<feature type="transmembrane region" description="Helical" evidence="8">
    <location>
        <begin position="48"/>
        <end position="69"/>
    </location>
</feature>
<dbReference type="CDD" id="cd13136">
    <property type="entry name" value="MATE_DinF_like"/>
    <property type="match status" value="1"/>
</dbReference>
<feature type="transmembrane region" description="Helical" evidence="8">
    <location>
        <begin position="164"/>
        <end position="186"/>
    </location>
</feature>
<proteinExistence type="inferred from homology"/>
<evidence type="ECO:0000256" key="2">
    <source>
        <dbReference type="ARBA" id="ARBA00010199"/>
    </source>
</evidence>
<feature type="transmembrane region" description="Helical" evidence="8">
    <location>
        <begin position="313"/>
        <end position="334"/>
    </location>
</feature>
<dbReference type="Pfam" id="PF01554">
    <property type="entry name" value="MatE"/>
    <property type="match status" value="2"/>
</dbReference>
<feature type="transmembrane region" description="Helical" evidence="8">
    <location>
        <begin position="413"/>
        <end position="432"/>
    </location>
</feature>
<dbReference type="PANTHER" id="PTHR42893">
    <property type="entry name" value="PROTEIN DETOXIFICATION 44, CHLOROPLASTIC-RELATED"/>
    <property type="match status" value="1"/>
</dbReference>
<protein>
    <submittedName>
        <fullName evidence="9">MATE family efflux transporter</fullName>
    </submittedName>
</protein>
<evidence type="ECO:0000256" key="1">
    <source>
        <dbReference type="ARBA" id="ARBA00004651"/>
    </source>
</evidence>
<dbReference type="EMBL" id="BAAARE010000002">
    <property type="protein sequence ID" value="GAA2470259.1"/>
    <property type="molecule type" value="Genomic_DNA"/>
</dbReference>
<evidence type="ECO:0000313" key="9">
    <source>
        <dbReference type="EMBL" id="GAA2470259.1"/>
    </source>
</evidence>
<feature type="transmembrane region" description="Helical" evidence="8">
    <location>
        <begin position="21"/>
        <end position="42"/>
    </location>
</feature>
<feature type="transmembrane region" description="Helical" evidence="8">
    <location>
        <begin position="270"/>
        <end position="292"/>
    </location>
</feature>
<name>A0ABN3KU77_9MICO</name>
<dbReference type="Proteomes" id="UP001500730">
    <property type="component" value="Unassembled WGS sequence"/>
</dbReference>
<feature type="transmembrane region" description="Helical" evidence="8">
    <location>
        <begin position="133"/>
        <end position="157"/>
    </location>
</feature>
<feature type="transmembrane region" description="Helical" evidence="8">
    <location>
        <begin position="192"/>
        <end position="213"/>
    </location>
</feature>
<feature type="transmembrane region" description="Helical" evidence="8">
    <location>
        <begin position="239"/>
        <end position="258"/>
    </location>
</feature>
<dbReference type="InterPro" id="IPR044644">
    <property type="entry name" value="DinF-like"/>
</dbReference>
<dbReference type="NCBIfam" id="TIGR00797">
    <property type="entry name" value="matE"/>
    <property type="match status" value="1"/>
</dbReference>
<feature type="transmembrane region" description="Helical" evidence="8">
    <location>
        <begin position="346"/>
        <end position="368"/>
    </location>
</feature>
<feature type="transmembrane region" description="Helical" evidence="8">
    <location>
        <begin position="380"/>
        <end position="401"/>
    </location>
</feature>
<dbReference type="PIRSF" id="PIRSF006603">
    <property type="entry name" value="DinF"/>
    <property type="match status" value="1"/>
</dbReference>
<evidence type="ECO:0000256" key="4">
    <source>
        <dbReference type="ARBA" id="ARBA00022475"/>
    </source>
</evidence>
<keyword evidence="4" id="KW-1003">Cell membrane</keyword>
<feature type="transmembrane region" description="Helical" evidence="8">
    <location>
        <begin position="90"/>
        <end position="113"/>
    </location>
</feature>